<reference evidence="1 2" key="1">
    <citation type="journal article" date="2016" name="Nat. Commun.">
        <title>Thousands of microbial genomes shed light on interconnected biogeochemical processes in an aquifer system.</title>
        <authorList>
            <person name="Anantharaman K."/>
            <person name="Brown C.T."/>
            <person name="Hug L.A."/>
            <person name="Sharon I."/>
            <person name="Castelle C.J."/>
            <person name="Probst A.J."/>
            <person name="Thomas B.C."/>
            <person name="Singh A."/>
            <person name="Wilkins M.J."/>
            <person name="Karaoz U."/>
            <person name="Brodie E.L."/>
            <person name="Williams K.H."/>
            <person name="Hubbard S.S."/>
            <person name="Banfield J.F."/>
        </authorList>
    </citation>
    <scope>NUCLEOTIDE SEQUENCE [LARGE SCALE GENOMIC DNA]</scope>
</reference>
<evidence type="ECO:0000313" key="2">
    <source>
        <dbReference type="Proteomes" id="UP000178121"/>
    </source>
</evidence>
<organism evidence="1 2">
    <name type="scientific">Candidatus Taylorbacteria bacterium RIFCSPHIGHO2_01_FULL_51_15</name>
    <dbReference type="NCBI Taxonomy" id="1802304"/>
    <lineage>
        <taxon>Bacteria</taxon>
        <taxon>Candidatus Tayloriibacteriota</taxon>
    </lineage>
</organism>
<sequence length="94" mass="10337">MNSEQNTITVCTPNAGTLAWEFPQGVTWKSLQIKTTVEETLQLLMTTLMPALAVEPEVGLALLKATEGMVKARQTEQVRELLVQQLRGRTILAG</sequence>
<accession>A0A1G2MEH4</accession>
<dbReference type="Proteomes" id="UP000178121">
    <property type="component" value="Unassembled WGS sequence"/>
</dbReference>
<evidence type="ECO:0000313" key="1">
    <source>
        <dbReference type="EMBL" id="OHA21402.1"/>
    </source>
</evidence>
<dbReference type="EMBL" id="MHRI01000009">
    <property type="protein sequence ID" value="OHA21402.1"/>
    <property type="molecule type" value="Genomic_DNA"/>
</dbReference>
<gene>
    <name evidence="1" type="ORF">A2849_00220</name>
</gene>
<proteinExistence type="predicted"/>
<name>A0A1G2MEH4_9BACT</name>
<comment type="caution">
    <text evidence="1">The sequence shown here is derived from an EMBL/GenBank/DDBJ whole genome shotgun (WGS) entry which is preliminary data.</text>
</comment>
<protein>
    <submittedName>
        <fullName evidence="1">Uncharacterized protein</fullName>
    </submittedName>
</protein>
<dbReference type="AlphaFoldDB" id="A0A1G2MEH4"/>